<feature type="transmembrane region" description="Helical" evidence="2">
    <location>
        <begin position="39"/>
        <end position="55"/>
    </location>
</feature>
<accession>A0A7K0DAY6</accession>
<sequence length="158" mass="16220">MTEYPPPGQYPSPGQGGYPPPPPGDYPAPPGEQRPQGQGRGLAITALVLGILAIISSPTLVGGVLFGLLGLIFGIIAVVKARRGTAGGGAMAWVGLALAALGLIAAIALGVVEGMWIVDHGGRTYWDCAQQANGDQAKVQKCADQFRSSFENTPTPSR</sequence>
<keyword evidence="4" id="KW-1185">Reference proteome</keyword>
<evidence type="ECO:0008006" key="5">
    <source>
        <dbReference type="Google" id="ProtNLM"/>
    </source>
</evidence>
<evidence type="ECO:0000313" key="4">
    <source>
        <dbReference type="Proteomes" id="UP000438448"/>
    </source>
</evidence>
<protein>
    <recommendedName>
        <fullName evidence="5">DUF4190 domain-containing protein</fullName>
    </recommendedName>
</protein>
<comment type="caution">
    <text evidence="3">The sequence shown here is derived from an EMBL/GenBank/DDBJ whole genome shotgun (WGS) entry which is preliminary data.</text>
</comment>
<dbReference type="OrthoDB" id="4557756at2"/>
<proteinExistence type="predicted"/>
<feature type="region of interest" description="Disordered" evidence="1">
    <location>
        <begin position="1"/>
        <end position="38"/>
    </location>
</feature>
<gene>
    <name evidence="3" type="ORF">NRB20_60770</name>
</gene>
<evidence type="ECO:0000256" key="1">
    <source>
        <dbReference type="SAM" id="MobiDB-lite"/>
    </source>
</evidence>
<keyword evidence="2" id="KW-0472">Membrane</keyword>
<feature type="compositionally biased region" description="Pro residues" evidence="1">
    <location>
        <begin position="1"/>
        <end position="10"/>
    </location>
</feature>
<reference evidence="3 4" key="1">
    <citation type="submission" date="2019-10" db="EMBL/GenBank/DDBJ databases">
        <title>Nocardia macrotermitis sp. nov. and Nocardia aurantia sp. nov., isolated from the gut of fungus growing-termite Macrotermes natalensis.</title>
        <authorList>
            <person name="Benndorf R."/>
            <person name="Schwitalla J."/>
            <person name="Martin K."/>
            <person name="De Beer W."/>
            <person name="Kaster A.-K."/>
            <person name="Vollmers J."/>
            <person name="Poulsen M."/>
            <person name="Beemelmanns C."/>
        </authorList>
    </citation>
    <scope>NUCLEOTIDE SEQUENCE [LARGE SCALE GENOMIC DNA]</scope>
    <source>
        <strain evidence="3 4">RB20</strain>
    </source>
</reference>
<name>A0A7K0DAY6_9NOCA</name>
<keyword evidence="2" id="KW-0812">Transmembrane</keyword>
<dbReference type="RefSeq" id="WP_153414765.1">
    <property type="nucleotide sequence ID" value="NZ_WEGK01000016.1"/>
</dbReference>
<evidence type="ECO:0000256" key="2">
    <source>
        <dbReference type="SAM" id="Phobius"/>
    </source>
</evidence>
<evidence type="ECO:0000313" key="3">
    <source>
        <dbReference type="EMBL" id="MQY22953.1"/>
    </source>
</evidence>
<dbReference type="EMBL" id="WEGK01000016">
    <property type="protein sequence ID" value="MQY22953.1"/>
    <property type="molecule type" value="Genomic_DNA"/>
</dbReference>
<organism evidence="3 4">
    <name type="scientific">Nocardia macrotermitis</name>
    <dbReference type="NCBI Taxonomy" id="2585198"/>
    <lineage>
        <taxon>Bacteria</taxon>
        <taxon>Bacillati</taxon>
        <taxon>Actinomycetota</taxon>
        <taxon>Actinomycetes</taxon>
        <taxon>Mycobacteriales</taxon>
        <taxon>Nocardiaceae</taxon>
        <taxon>Nocardia</taxon>
    </lineage>
</organism>
<dbReference type="AlphaFoldDB" id="A0A7K0DAY6"/>
<feature type="compositionally biased region" description="Pro residues" evidence="1">
    <location>
        <begin position="18"/>
        <end position="32"/>
    </location>
</feature>
<feature type="transmembrane region" description="Helical" evidence="2">
    <location>
        <begin position="91"/>
        <end position="112"/>
    </location>
</feature>
<dbReference type="Proteomes" id="UP000438448">
    <property type="component" value="Unassembled WGS sequence"/>
</dbReference>
<keyword evidence="2" id="KW-1133">Transmembrane helix</keyword>